<dbReference type="EMBL" id="JAAMRR010000546">
    <property type="protein sequence ID" value="NGX95629.1"/>
    <property type="molecule type" value="Genomic_DNA"/>
</dbReference>
<evidence type="ECO:0000313" key="2">
    <source>
        <dbReference type="Proteomes" id="UP000480266"/>
    </source>
</evidence>
<dbReference type="AlphaFoldDB" id="A0A7C9VH37"/>
<comment type="caution">
    <text evidence="1">The sequence shown here is derived from an EMBL/GenBank/DDBJ whole genome shotgun (WGS) entry which is preliminary data.</text>
</comment>
<sequence>MILLITEANRKGALLRLQWTAMGTRDIDNRRPDIAYHPSAAPIRNDVWLATSGVDT</sequence>
<gene>
    <name evidence="1" type="ORF">G4V63_10480</name>
</gene>
<protein>
    <submittedName>
        <fullName evidence="1">Uncharacterized protein</fullName>
    </submittedName>
</protein>
<keyword evidence="2" id="KW-1185">Reference proteome</keyword>
<accession>A0A7C9VH37</accession>
<name>A0A7C9VH37_9BRAD</name>
<reference evidence="1" key="1">
    <citation type="submission" date="2020-02" db="EMBL/GenBank/DDBJ databases">
        <title>Draft genome sequence of Candidatus Afipia apatlaquensis IBT-C3, a potential strain for decolorization of textile dyes.</title>
        <authorList>
            <person name="Sanchez-Reyes A."/>
            <person name="Breton-Deval L."/>
            <person name="Mangelson H."/>
            <person name="Sanchez-Flores A."/>
        </authorList>
    </citation>
    <scope>NUCLEOTIDE SEQUENCE [LARGE SCALE GENOMIC DNA]</scope>
    <source>
        <strain evidence="1">IBT-C3</strain>
    </source>
</reference>
<dbReference type="Proteomes" id="UP000480266">
    <property type="component" value="Unassembled WGS sequence"/>
</dbReference>
<organism evidence="1 2">
    <name type="scientific">Candidatus Afipia apatlaquensis</name>
    <dbReference type="NCBI Taxonomy" id="2712852"/>
    <lineage>
        <taxon>Bacteria</taxon>
        <taxon>Pseudomonadati</taxon>
        <taxon>Pseudomonadota</taxon>
        <taxon>Alphaproteobacteria</taxon>
        <taxon>Hyphomicrobiales</taxon>
        <taxon>Nitrobacteraceae</taxon>
        <taxon>Afipia</taxon>
    </lineage>
</organism>
<evidence type="ECO:0000313" key="1">
    <source>
        <dbReference type="EMBL" id="NGX95629.1"/>
    </source>
</evidence>
<proteinExistence type="predicted"/>